<keyword evidence="7" id="KW-1185">Reference proteome</keyword>
<dbReference type="SUPFAM" id="SSF54403">
    <property type="entry name" value="Cystatin/monellin"/>
    <property type="match status" value="2"/>
</dbReference>
<dbReference type="Pfam" id="PF06907">
    <property type="entry name" value="LXN"/>
    <property type="match status" value="1"/>
</dbReference>
<dbReference type="GeneTree" id="ENSGT00530000063813"/>
<evidence type="ECO:0000259" key="5">
    <source>
        <dbReference type="PROSITE" id="PS52033"/>
    </source>
</evidence>
<accession>A0A8C5PKN9</accession>
<dbReference type="Gene3D" id="3.10.450.10">
    <property type="match status" value="2"/>
</dbReference>
<reference evidence="6" key="2">
    <citation type="submission" date="2025-09" db="UniProtKB">
        <authorList>
            <consortium name="Ensembl"/>
        </authorList>
    </citation>
    <scope>IDENTIFICATION</scope>
</reference>
<proteinExistence type="inferred from homology"/>
<evidence type="ECO:0000313" key="6">
    <source>
        <dbReference type="Ensembl" id="ENSLLEP00000024254.1"/>
    </source>
</evidence>
<dbReference type="AlphaFoldDB" id="A0A8C5PKN9"/>
<gene>
    <name evidence="6" type="primary">RARRES1</name>
</gene>
<feature type="domain" description="Cystatin LXN-type" evidence="5">
    <location>
        <begin position="58"/>
        <end position="158"/>
    </location>
</feature>
<dbReference type="GO" id="GO:0005615">
    <property type="term" value="C:extracellular space"/>
    <property type="evidence" value="ECO:0007669"/>
    <property type="project" value="TreeGrafter"/>
</dbReference>
<evidence type="ECO:0000256" key="1">
    <source>
        <dbReference type="ARBA" id="ARBA00010083"/>
    </source>
</evidence>
<organism evidence="6 7">
    <name type="scientific">Leptobrachium leishanense</name>
    <name type="common">Leishan spiny toad</name>
    <dbReference type="NCBI Taxonomy" id="445787"/>
    <lineage>
        <taxon>Eukaryota</taxon>
        <taxon>Metazoa</taxon>
        <taxon>Chordata</taxon>
        <taxon>Craniata</taxon>
        <taxon>Vertebrata</taxon>
        <taxon>Euteleostomi</taxon>
        <taxon>Amphibia</taxon>
        <taxon>Batrachia</taxon>
        <taxon>Anura</taxon>
        <taxon>Pelobatoidea</taxon>
        <taxon>Megophryidae</taxon>
        <taxon>Leptobrachium</taxon>
    </lineage>
</organism>
<dbReference type="Ensembl" id="ENSLLET00000025178.1">
    <property type="protein sequence ID" value="ENSLLEP00000024254.1"/>
    <property type="gene ID" value="ENSLLEG00000015433.1"/>
</dbReference>
<comment type="similarity">
    <text evidence="1 4">Belongs to the protease inhibitor I47 (latexin) family.</text>
</comment>
<dbReference type="InterPro" id="IPR009684">
    <property type="entry name" value="Latexin"/>
</dbReference>
<sequence>MGGPCRAGRITYVAAQTQGDQRTLCIQPLTMQQLLCLLLLLPLAIQALPFAISQDLWQLRELPTSHRSARHPALLAVQYFNYQAGSPSSLLSLHQVIKAKVKSVPEIGKKYYVDFTAKSLKNPEEVSLCSASVFFHLENPRPAIKVDCPANTIQALDDDYNFYKKIKQRSTPLNGQEIPDKFGNVKPELEPVLHLALVACDDVKWQHSTENTFFSMAVIKSVKQLKTEKKALQFHLNMLIHDIVSQEMIPWKIDILWDPCQGLKVEYEERLPKCSHCEADP</sequence>
<evidence type="ECO:0000256" key="2">
    <source>
        <dbReference type="ARBA" id="ARBA00022690"/>
    </source>
</evidence>
<dbReference type="OrthoDB" id="10262413at2759"/>
<protein>
    <submittedName>
        <fullName evidence="6">Retinoic acid receptor responder 1</fullName>
    </submittedName>
</protein>
<reference evidence="6" key="1">
    <citation type="submission" date="2025-08" db="UniProtKB">
        <authorList>
            <consortium name="Ensembl"/>
        </authorList>
    </citation>
    <scope>IDENTIFICATION</scope>
</reference>
<dbReference type="GO" id="GO:0008191">
    <property type="term" value="F:metalloendopeptidase inhibitor activity"/>
    <property type="evidence" value="ECO:0007669"/>
    <property type="project" value="UniProtKB-UniRule"/>
</dbReference>
<feature type="domain" description="Cystatin LXN-type" evidence="5">
    <location>
        <begin position="174"/>
        <end position="278"/>
    </location>
</feature>
<name>A0A8C5PKN9_9ANUR</name>
<evidence type="ECO:0000256" key="3">
    <source>
        <dbReference type="ARBA" id="ARBA00022737"/>
    </source>
</evidence>
<dbReference type="Proteomes" id="UP000694569">
    <property type="component" value="Unplaced"/>
</dbReference>
<dbReference type="InterPro" id="IPR046350">
    <property type="entry name" value="Cystatin_sf"/>
</dbReference>
<evidence type="ECO:0000256" key="4">
    <source>
        <dbReference type="PROSITE-ProRule" id="PRU01377"/>
    </source>
</evidence>
<keyword evidence="2 4" id="KW-0646">Protease inhibitor</keyword>
<keyword evidence="3" id="KW-0677">Repeat</keyword>
<dbReference type="PANTHER" id="PTHR28591">
    <property type="entry name" value="LATEXIN"/>
    <property type="match status" value="1"/>
</dbReference>
<evidence type="ECO:0000313" key="7">
    <source>
        <dbReference type="Proteomes" id="UP000694569"/>
    </source>
</evidence>
<dbReference type="InterPro" id="IPR049897">
    <property type="entry name" value="CYSTATIN_LXN"/>
</dbReference>
<dbReference type="PANTHER" id="PTHR28591:SF2">
    <property type="entry name" value="RETINOIC ACID RECEPTOR RESPONDER PROTEIN 1"/>
    <property type="match status" value="1"/>
</dbReference>
<dbReference type="PROSITE" id="PS52033">
    <property type="entry name" value="CYSTATIN_LXN"/>
    <property type="match status" value="2"/>
</dbReference>